<keyword evidence="2" id="KW-1185">Reference proteome</keyword>
<proteinExistence type="predicted"/>
<reference evidence="1" key="1">
    <citation type="submission" date="2022-04" db="EMBL/GenBank/DDBJ databases">
        <title>Genome of the entomopathogenic fungus Entomophthora muscae.</title>
        <authorList>
            <person name="Elya C."/>
            <person name="Lovett B.R."/>
            <person name="Lee E."/>
            <person name="Macias A.M."/>
            <person name="Hajek A.E."/>
            <person name="De Bivort B.L."/>
            <person name="Kasson M.T."/>
            <person name="De Fine Licht H.H."/>
            <person name="Stajich J.E."/>
        </authorList>
    </citation>
    <scope>NUCLEOTIDE SEQUENCE</scope>
    <source>
        <strain evidence="1">Berkeley</strain>
    </source>
</reference>
<dbReference type="EMBL" id="QTSX02000149">
    <property type="protein sequence ID" value="KAJ9088152.1"/>
    <property type="molecule type" value="Genomic_DNA"/>
</dbReference>
<sequence length="100" mass="11215">MSGCYLLGSSLAKAFRSRTPFVNIISRQVMTDVNSLKKGMVVEYNDKYYAVLSKDHSITGRGSAKIKIELSQLGTQKKRLEVFKPGDTLEGKSLWFHSLN</sequence>
<gene>
    <name evidence="1" type="ORF">DSO57_1025987</name>
</gene>
<accession>A0ACC2UMZ2</accession>
<protein>
    <submittedName>
        <fullName evidence="1">Uncharacterized protein</fullName>
    </submittedName>
</protein>
<name>A0ACC2UMZ2_9FUNG</name>
<evidence type="ECO:0000313" key="2">
    <source>
        <dbReference type="Proteomes" id="UP001165960"/>
    </source>
</evidence>
<dbReference type="Proteomes" id="UP001165960">
    <property type="component" value="Unassembled WGS sequence"/>
</dbReference>
<comment type="caution">
    <text evidence="1">The sequence shown here is derived from an EMBL/GenBank/DDBJ whole genome shotgun (WGS) entry which is preliminary data.</text>
</comment>
<evidence type="ECO:0000313" key="1">
    <source>
        <dbReference type="EMBL" id="KAJ9088152.1"/>
    </source>
</evidence>
<organism evidence="1 2">
    <name type="scientific">Entomophthora muscae</name>
    <dbReference type="NCBI Taxonomy" id="34485"/>
    <lineage>
        <taxon>Eukaryota</taxon>
        <taxon>Fungi</taxon>
        <taxon>Fungi incertae sedis</taxon>
        <taxon>Zoopagomycota</taxon>
        <taxon>Entomophthoromycotina</taxon>
        <taxon>Entomophthoromycetes</taxon>
        <taxon>Entomophthorales</taxon>
        <taxon>Entomophthoraceae</taxon>
        <taxon>Entomophthora</taxon>
    </lineage>
</organism>